<evidence type="ECO:0000256" key="8">
    <source>
        <dbReference type="ARBA" id="ARBA00022490"/>
    </source>
</evidence>
<dbReference type="KEGG" id="mfq:MYF_00630"/>
<dbReference type="GO" id="GO:0005737">
    <property type="term" value="C:cytoplasm"/>
    <property type="evidence" value="ECO:0007669"/>
    <property type="project" value="UniProtKB-SubCell"/>
</dbReference>
<evidence type="ECO:0000256" key="10">
    <source>
        <dbReference type="ARBA" id="ARBA00022679"/>
    </source>
</evidence>
<dbReference type="RefSeq" id="WP_002557593.1">
    <property type="nucleotide sequence ID" value="NZ_CP007585.1"/>
</dbReference>
<reference evidence="14 15" key="1">
    <citation type="journal article" date="2015" name="Genome Announc.">
        <title>Complete Genome Sequence of Mycoplasma flocculare Strain Ms42T (ATCC 27399T).</title>
        <authorList>
            <person name="Calcutt M.J."/>
            <person name="Foecking M.F."/>
            <person name="Heidari M.B."/>
            <person name="McIntosh M.A."/>
        </authorList>
    </citation>
    <scope>NUCLEOTIDE SEQUENCE [LARGE SCALE GENOMIC DNA]</scope>
    <source>
        <strain evidence="15">ATCC 27399</strain>
    </source>
</reference>
<comment type="subcellular location">
    <subcellularLocation>
        <location evidence="3 12">Cytoplasm</location>
    </subcellularLocation>
</comment>
<comment type="catalytic activity">
    <reaction evidence="1 12">
        <text>AMP + diphosphate = 5-phospho-alpha-D-ribose 1-diphosphate + adenine</text>
        <dbReference type="Rhea" id="RHEA:16609"/>
        <dbReference type="ChEBI" id="CHEBI:16708"/>
        <dbReference type="ChEBI" id="CHEBI:33019"/>
        <dbReference type="ChEBI" id="CHEBI:58017"/>
        <dbReference type="ChEBI" id="CHEBI:456215"/>
        <dbReference type="EC" id="2.4.2.7"/>
    </reaction>
</comment>
<evidence type="ECO:0000256" key="6">
    <source>
        <dbReference type="ARBA" id="ARBA00011738"/>
    </source>
</evidence>
<gene>
    <name evidence="12 14" type="primary">apt</name>
    <name evidence="14" type="ORF">MYF_00630</name>
</gene>
<sequence>MKINLEKYIRTVEDFPKKGISFKDISPLLADGKALNYAIVEMASLAKDVDIIVGPDARGFLFGTPTAAFLSKPFVMVRKAGKLPGEVEEFAYELEYGSAILEVQVGMIKPGQKVAIVDDVLATGGTVKAITKMIERAGATVSKIIFLIELEKLQGRKNLQNYDVTSLIKIS</sequence>
<proteinExistence type="inferred from homology"/>
<feature type="domain" description="Phosphoribosyltransferase" evidence="13">
    <location>
        <begin position="29"/>
        <end position="166"/>
    </location>
</feature>
<evidence type="ECO:0000256" key="1">
    <source>
        <dbReference type="ARBA" id="ARBA00000868"/>
    </source>
</evidence>
<dbReference type="HOGENOM" id="CLU_063339_3_0_14"/>
<evidence type="ECO:0000313" key="15">
    <source>
        <dbReference type="Proteomes" id="UP000031129"/>
    </source>
</evidence>
<dbReference type="PANTHER" id="PTHR32315">
    <property type="entry name" value="ADENINE PHOSPHORIBOSYLTRANSFERASE"/>
    <property type="match status" value="1"/>
</dbReference>
<keyword evidence="11 12" id="KW-0660">Purine salvage</keyword>
<dbReference type="UniPathway" id="UPA00588">
    <property type="reaction ID" value="UER00646"/>
</dbReference>
<dbReference type="AlphaFoldDB" id="A0A0A8EBZ8"/>
<evidence type="ECO:0000313" key="14">
    <source>
        <dbReference type="EMBL" id="AJC49686.1"/>
    </source>
</evidence>
<dbReference type="Pfam" id="PF00156">
    <property type="entry name" value="Pribosyltran"/>
    <property type="match status" value="1"/>
</dbReference>
<evidence type="ECO:0000256" key="12">
    <source>
        <dbReference type="HAMAP-Rule" id="MF_00004"/>
    </source>
</evidence>
<dbReference type="Gene3D" id="3.40.50.2020">
    <property type="match status" value="1"/>
</dbReference>
<dbReference type="GO" id="GO:0006166">
    <property type="term" value="P:purine ribonucleoside salvage"/>
    <property type="evidence" value="ECO:0007669"/>
    <property type="project" value="UniProtKB-UniRule"/>
</dbReference>
<protein>
    <recommendedName>
        <fullName evidence="7 12">Adenine phosphoribosyltransferase</fullName>
        <shortName evidence="12">APRT</shortName>
        <ecNumber evidence="7 12">2.4.2.7</ecNumber>
    </recommendedName>
</protein>
<dbReference type="STRING" id="743971.MYF_00630"/>
<dbReference type="NCBIfam" id="TIGR01090">
    <property type="entry name" value="apt"/>
    <property type="match status" value="1"/>
</dbReference>
<dbReference type="GO" id="GO:0016208">
    <property type="term" value="F:AMP binding"/>
    <property type="evidence" value="ECO:0007669"/>
    <property type="project" value="TreeGrafter"/>
</dbReference>
<dbReference type="CDD" id="cd06223">
    <property type="entry name" value="PRTases_typeI"/>
    <property type="match status" value="1"/>
</dbReference>
<keyword evidence="8 12" id="KW-0963">Cytoplasm</keyword>
<comment type="similarity">
    <text evidence="5 12">Belongs to the purine/pyrimidine phosphoribosyltransferase family.</text>
</comment>
<dbReference type="GO" id="GO:0006168">
    <property type="term" value="P:adenine salvage"/>
    <property type="evidence" value="ECO:0007669"/>
    <property type="project" value="InterPro"/>
</dbReference>
<name>A0A0A8EBZ8_MESFC</name>
<dbReference type="EMBL" id="CP007585">
    <property type="protein sequence ID" value="AJC49686.1"/>
    <property type="molecule type" value="Genomic_DNA"/>
</dbReference>
<evidence type="ECO:0000256" key="2">
    <source>
        <dbReference type="ARBA" id="ARBA00003968"/>
    </source>
</evidence>
<dbReference type="InterPro" id="IPR005764">
    <property type="entry name" value="Ade_phspho_trans"/>
</dbReference>
<dbReference type="GO" id="GO:0044209">
    <property type="term" value="P:AMP salvage"/>
    <property type="evidence" value="ECO:0007669"/>
    <property type="project" value="UniProtKB-UniRule"/>
</dbReference>
<dbReference type="GO" id="GO:0003999">
    <property type="term" value="F:adenine phosphoribosyltransferase activity"/>
    <property type="evidence" value="ECO:0007669"/>
    <property type="project" value="UniProtKB-UniRule"/>
</dbReference>
<evidence type="ECO:0000256" key="4">
    <source>
        <dbReference type="ARBA" id="ARBA00004659"/>
    </source>
</evidence>
<comment type="subunit">
    <text evidence="6 12">Homodimer.</text>
</comment>
<dbReference type="InterPro" id="IPR029057">
    <property type="entry name" value="PRTase-like"/>
</dbReference>
<dbReference type="InterPro" id="IPR050054">
    <property type="entry name" value="UPRTase/APRTase"/>
</dbReference>
<evidence type="ECO:0000256" key="11">
    <source>
        <dbReference type="ARBA" id="ARBA00022726"/>
    </source>
</evidence>
<dbReference type="EC" id="2.4.2.7" evidence="7 12"/>
<evidence type="ECO:0000256" key="9">
    <source>
        <dbReference type="ARBA" id="ARBA00022676"/>
    </source>
</evidence>
<evidence type="ECO:0000256" key="7">
    <source>
        <dbReference type="ARBA" id="ARBA00011893"/>
    </source>
</evidence>
<organism evidence="14 15">
    <name type="scientific">Mesomycoplasma flocculare ATCC 27399</name>
    <dbReference type="NCBI Taxonomy" id="743971"/>
    <lineage>
        <taxon>Bacteria</taxon>
        <taxon>Bacillati</taxon>
        <taxon>Mycoplasmatota</taxon>
        <taxon>Mycoplasmoidales</taxon>
        <taxon>Metamycoplasmataceae</taxon>
        <taxon>Mesomycoplasma</taxon>
    </lineage>
</organism>
<keyword evidence="9 12" id="KW-0328">Glycosyltransferase</keyword>
<evidence type="ECO:0000256" key="3">
    <source>
        <dbReference type="ARBA" id="ARBA00004496"/>
    </source>
</evidence>
<dbReference type="FunFam" id="3.40.50.2020:FF:000004">
    <property type="entry name" value="Adenine phosphoribosyltransferase"/>
    <property type="match status" value="1"/>
</dbReference>
<comment type="function">
    <text evidence="2 12">Catalyzes a salvage reaction resulting in the formation of AMP, that is energically less costly than de novo synthesis.</text>
</comment>
<dbReference type="GO" id="GO:0002055">
    <property type="term" value="F:adenine binding"/>
    <property type="evidence" value="ECO:0007669"/>
    <property type="project" value="TreeGrafter"/>
</dbReference>
<dbReference type="OrthoDB" id="9803963at2"/>
<dbReference type="PANTHER" id="PTHR32315:SF3">
    <property type="entry name" value="ADENINE PHOSPHORIBOSYLTRANSFERASE"/>
    <property type="match status" value="1"/>
</dbReference>
<dbReference type="HAMAP" id="MF_00004">
    <property type="entry name" value="Aden_phosphoribosyltr"/>
    <property type="match status" value="1"/>
</dbReference>
<dbReference type="NCBIfam" id="NF002636">
    <property type="entry name" value="PRK02304.1-5"/>
    <property type="match status" value="1"/>
</dbReference>
<comment type="pathway">
    <text evidence="4 12">Purine metabolism; AMP biosynthesis via salvage pathway; AMP from adenine: step 1/1.</text>
</comment>
<keyword evidence="10 12" id="KW-0808">Transferase</keyword>
<dbReference type="InterPro" id="IPR000836">
    <property type="entry name" value="PRTase_dom"/>
</dbReference>
<keyword evidence="15" id="KW-1185">Reference proteome</keyword>
<dbReference type="Proteomes" id="UP000031129">
    <property type="component" value="Chromosome"/>
</dbReference>
<evidence type="ECO:0000256" key="5">
    <source>
        <dbReference type="ARBA" id="ARBA00008391"/>
    </source>
</evidence>
<dbReference type="SUPFAM" id="SSF53271">
    <property type="entry name" value="PRTase-like"/>
    <property type="match status" value="1"/>
</dbReference>
<accession>A0A0A8EBZ8</accession>
<evidence type="ECO:0000259" key="13">
    <source>
        <dbReference type="Pfam" id="PF00156"/>
    </source>
</evidence>